<dbReference type="PANTHER" id="PTHR43758">
    <property type="entry name" value="7,8-DIHYDRO-8-OXOGUANINE TRIPHOSPHATASE"/>
    <property type="match status" value="1"/>
</dbReference>
<comment type="catalytic activity">
    <reaction evidence="21">
        <text>N(6)-methyl-ATP + H2O = N(6)-methyl-AMP + diphosphate + H(+)</text>
        <dbReference type="Rhea" id="RHEA:67608"/>
        <dbReference type="ChEBI" id="CHEBI:15377"/>
        <dbReference type="ChEBI" id="CHEBI:15378"/>
        <dbReference type="ChEBI" id="CHEBI:33019"/>
        <dbReference type="ChEBI" id="CHEBI:144842"/>
        <dbReference type="ChEBI" id="CHEBI:172873"/>
    </reaction>
    <physiologicalReaction direction="left-to-right" evidence="21">
        <dbReference type="Rhea" id="RHEA:67609"/>
    </physiologicalReaction>
</comment>
<accession>A0ABP5D2U8</accession>
<dbReference type="EMBL" id="BAAAQM010000019">
    <property type="protein sequence ID" value="GAA1973152.1"/>
    <property type="molecule type" value="Genomic_DNA"/>
</dbReference>
<dbReference type="PROSITE" id="PS51462">
    <property type="entry name" value="NUDIX"/>
    <property type="match status" value="1"/>
</dbReference>
<evidence type="ECO:0000256" key="18">
    <source>
        <dbReference type="ARBA" id="ARBA00030682"/>
    </source>
</evidence>
<evidence type="ECO:0000313" key="26">
    <source>
        <dbReference type="EMBL" id="GAA1973152.1"/>
    </source>
</evidence>
<evidence type="ECO:0000256" key="5">
    <source>
        <dbReference type="ARBA" id="ARBA00022490"/>
    </source>
</evidence>
<evidence type="ECO:0000256" key="8">
    <source>
        <dbReference type="ARBA" id="ARBA00022842"/>
    </source>
</evidence>
<comment type="cofactor">
    <cofactor evidence="1">
        <name>Mg(2+)</name>
        <dbReference type="ChEBI" id="CHEBI:18420"/>
    </cofactor>
</comment>
<organism evidence="26 27">
    <name type="scientific">Catenulispora subtropica</name>
    <dbReference type="NCBI Taxonomy" id="450798"/>
    <lineage>
        <taxon>Bacteria</taxon>
        <taxon>Bacillati</taxon>
        <taxon>Actinomycetota</taxon>
        <taxon>Actinomycetes</taxon>
        <taxon>Catenulisporales</taxon>
        <taxon>Catenulisporaceae</taxon>
        <taxon>Catenulispora</taxon>
    </lineage>
</organism>
<evidence type="ECO:0000256" key="15">
    <source>
        <dbReference type="ARBA" id="ARBA00026218"/>
    </source>
</evidence>
<keyword evidence="5" id="KW-0963">Cytoplasm</keyword>
<evidence type="ECO:0000256" key="11">
    <source>
        <dbReference type="ARBA" id="ARBA00024459"/>
    </source>
</evidence>
<comment type="catalytic activity">
    <reaction evidence="13">
        <text>2-oxo-ATP + H2O = 2-oxo-AMP + diphosphate + H(+)</text>
        <dbReference type="Rhea" id="RHEA:67392"/>
        <dbReference type="ChEBI" id="CHEBI:15377"/>
        <dbReference type="ChEBI" id="CHEBI:15378"/>
        <dbReference type="ChEBI" id="CHEBI:33019"/>
        <dbReference type="ChEBI" id="CHEBI:71395"/>
        <dbReference type="ChEBI" id="CHEBI:172878"/>
    </reaction>
    <physiologicalReaction direction="left-to-right" evidence="13">
        <dbReference type="Rhea" id="RHEA:67393"/>
    </physiologicalReaction>
</comment>
<comment type="catalytic activity">
    <reaction evidence="12">
        <text>8-oxo-dGTP + H2O = 8-oxo-dGMP + diphosphate + H(+)</text>
        <dbReference type="Rhea" id="RHEA:31575"/>
        <dbReference type="ChEBI" id="CHEBI:15377"/>
        <dbReference type="ChEBI" id="CHEBI:15378"/>
        <dbReference type="ChEBI" id="CHEBI:33019"/>
        <dbReference type="ChEBI" id="CHEBI:63224"/>
        <dbReference type="ChEBI" id="CHEBI:77896"/>
    </reaction>
    <physiologicalReaction direction="left-to-right" evidence="12">
        <dbReference type="Rhea" id="RHEA:31576"/>
    </physiologicalReaction>
</comment>
<comment type="subunit">
    <text evidence="4">Monomer.</text>
</comment>
<evidence type="ECO:0000256" key="4">
    <source>
        <dbReference type="ARBA" id="ARBA00011245"/>
    </source>
</evidence>
<dbReference type="EC" id="3.6.1.56" evidence="14"/>
<feature type="domain" description="Nudix hydrolase" evidence="25">
    <location>
        <begin position="1"/>
        <end position="114"/>
    </location>
</feature>
<evidence type="ECO:0000256" key="10">
    <source>
        <dbReference type="ARBA" id="ARBA00024448"/>
    </source>
</evidence>
<dbReference type="InterPro" id="IPR003563">
    <property type="entry name" value="8ODP"/>
</dbReference>
<evidence type="ECO:0000259" key="25">
    <source>
        <dbReference type="PROSITE" id="PS51462"/>
    </source>
</evidence>
<evidence type="ECO:0000256" key="20">
    <source>
        <dbReference type="ARBA" id="ARBA00032071"/>
    </source>
</evidence>
<evidence type="ECO:0000256" key="7">
    <source>
        <dbReference type="ARBA" id="ARBA00022801"/>
    </source>
</evidence>
<evidence type="ECO:0000256" key="14">
    <source>
        <dbReference type="ARBA" id="ARBA00026103"/>
    </source>
</evidence>
<comment type="catalytic activity">
    <reaction evidence="11">
        <text>2-oxo-dATP + H2O = 2-oxo-dAMP + diphosphate + H(+)</text>
        <dbReference type="Rhea" id="RHEA:31583"/>
        <dbReference type="ChEBI" id="CHEBI:15377"/>
        <dbReference type="ChEBI" id="CHEBI:15378"/>
        <dbReference type="ChEBI" id="CHEBI:33019"/>
        <dbReference type="ChEBI" id="CHEBI:63212"/>
        <dbReference type="ChEBI" id="CHEBI:77897"/>
        <dbReference type="EC" id="3.6.1.56"/>
    </reaction>
    <physiologicalReaction direction="left-to-right" evidence="11">
        <dbReference type="Rhea" id="RHEA:31584"/>
    </physiologicalReaction>
</comment>
<evidence type="ECO:0000256" key="24">
    <source>
        <dbReference type="ARBA" id="ARBA00053094"/>
    </source>
</evidence>
<sequence length="141" mass="15469">MGVKKTGLGAGLVNCPGGKVEPGETPAEAVARELEEETSMTVAVADLTPAADVVFRFPDVPEWDDLRLHFFTATTFAGEPRETDEIAVDWIPEAGIPYDLMWDDTRLWLPDVLAGEFVVMDVDYAGRDKVAEYTRVPPRAS</sequence>
<comment type="catalytic activity">
    <reaction evidence="10">
        <text>8-oxo-dATP + H2O = 8-oxo-dAMP + diphosphate + H(+)</text>
        <dbReference type="Rhea" id="RHEA:65396"/>
        <dbReference type="ChEBI" id="CHEBI:15377"/>
        <dbReference type="ChEBI" id="CHEBI:15378"/>
        <dbReference type="ChEBI" id="CHEBI:33019"/>
        <dbReference type="ChEBI" id="CHEBI:71361"/>
        <dbReference type="ChEBI" id="CHEBI:172871"/>
    </reaction>
    <physiologicalReaction direction="left-to-right" evidence="10">
        <dbReference type="Rhea" id="RHEA:65397"/>
    </physiologicalReaction>
</comment>
<keyword evidence="7" id="KW-0378">Hydrolase</keyword>
<dbReference type="InterPro" id="IPR020476">
    <property type="entry name" value="Nudix_hydrolase"/>
</dbReference>
<evidence type="ECO:0000256" key="17">
    <source>
        <dbReference type="ARBA" id="ARBA00030634"/>
    </source>
</evidence>
<evidence type="ECO:0000256" key="22">
    <source>
        <dbReference type="ARBA" id="ARBA00048894"/>
    </source>
</evidence>
<dbReference type="InterPro" id="IPR000086">
    <property type="entry name" value="NUDIX_hydrolase_dom"/>
</dbReference>
<comment type="catalytic activity">
    <reaction evidence="23">
        <text>N(6)-methyl-dATP + H2O = N(6)-methyl-dAMP + diphosphate + H(+)</text>
        <dbReference type="Rhea" id="RHEA:67604"/>
        <dbReference type="ChEBI" id="CHEBI:15377"/>
        <dbReference type="ChEBI" id="CHEBI:15378"/>
        <dbReference type="ChEBI" id="CHEBI:33019"/>
        <dbReference type="ChEBI" id="CHEBI:169976"/>
        <dbReference type="ChEBI" id="CHEBI:172872"/>
    </reaction>
    <physiologicalReaction direction="left-to-right" evidence="23">
        <dbReference type="Rhea" id="RHEA:67605"/>
    </physiologicalReaction>
</comment>
<evidence type="ECO:0000256" key="23">
    <source>
        <dbReference type="ARBA" id="ARBA00049032"/>
    </source>
</evidence>
<dbReference type="InterPro" id="IPR015797">
    <property type="entry name" value="NUDIX_hydrolase-like_dom_sf"/>
</dbReference>
<dbReference type="Proteomes" id="UP001499854">
    <property type="component" value="Unassembled WGS sequence"/>
</dbReference>
<evidence type="ECO:0000313" key="27">
    <source>
        <dbReference type="Proteomes" id="UP001499854"/>
    </source>
</evidence>
<evidence type="ECO:0000256" key="2">
    <source>
        <dbReference type="ARBA" id="ARBA00004496"/>
    </source>
</evidence>
<proteinExistence type="inferred from homology"/>
<evidence type="ECO:0000256" key="19">
    <source>
        <dbReference type="ARBA" id="ARBA00031927"/>
    </source>
</evidence>
<dbReference type="PRINTS" id="PR00502">
    <property type="entry name" value="NUDIXFAMILY"/>
</dbReference>
<keyword evidence="8" id="KW-0460">Magnesium</keyword>
<evidence type="ECO:0000256" key="9">
    <source>
        <dbReference type="ARBA" id="ARBA00022884"/>
    </source>
</evidence>
<name>A0ABP5D2U8_9ACTN</name>
<keyword evidence="6" id="KW-0479">Metal-binding</keyword>
<evidence type="ECO:0000256" key="16">
    <source>
        <dbReference type="ARBA" id="ARBA00029673"/>
    </source>
</evidence>
<comment type="catalytic activity">
    <reaction evidence="22">
        <text>O(6)-methyl-dGTP + H2O = O(6)-methyl-dGMP + diphosphate + H(+)</text>
        <dbReference type="Rhea" id="RHEA:67600"/>
        <dbReference type="ChEBI" id="CHEBI:15377"/>
        <dbReference type="ChEBI" id="CHEBI:15378"/>
        <dbReference type="ChEBI" id="CHEBI:33019"/>
        <dbReference type="ChEBI" id="CHEBI:169974"/>
        <dbReference type="ChEBI" id="CHEBI:169975"/>
    </reaction>
    <physiologicalReaction direction="left-to-right" evidence="22">
        <dbReference type="Rhea" id="RHEA:67601"/>
    </physiologicalReaction>
</comment>
<evidence type="ECO:0000256" key="13">
    <source>
        <dbReference type="ARBA" id="ARBA00024596"/>
    </source>
</evidence>
<evidence type="ECO:0000256" key="12">
    <source>
        <dbReference type="ARBA" id="ARBA00024486"/>
    </source>
</evidence>
<reference evidence="27" key="1">
    <citation type="journal article" date="2019" name="Int. J. Syst. Evol. Microbiol.">
        <title>The Global Catalogue of Microorganisms (GCM) 10K type strain sequencing project: providing services to taxonomists for standard genome sequencing and annotation.</title>
        <authorList>
            <consortium name="The Broad Institute Genomics Platform"/>
            <consortium name="The Broad Institute Genome Sequencing Center for Infectious Disease"/>
            <person name="Wu L."/>
            <person name="Ma J."/>
        </authorList>
    </citation>
    <scope>NUCLEOTIDE SEQUENCE [LARGE SCALE GENOMIC DNA]</scope>
    <source>
        <strain evidence="27">JCM 16013</strain>
    </source>
</reference>
<dbReference type="SUPFAM" id="SSF55811">
    <property type="entry name" value="Nudix"/>
    <property type="match status" value="1"/>
</dbReference>
<evidence type="ECO:0000256" key="3">
    <source>
        <dbReference type="ARBA" id="ARBA00005582"/>
    </source>
</evidence>
<comment type="subcellular location">
    <subcellularLocation>
        <location evidence="2">Cytoplasm</location>
    </subcellularLocation>
</comment>
<dbReference type="Pfam" id="PF00293">
    <property type="entry name" value="NUDIX"/>
    <property type="match status" value="1"/>
</dbReference>
<dbReference type="Gene3D" id="3.90.79.10">
    <property type="entry name" value="Nucleoside Triphosphate Pyrophosphohydrolase"/>
    <property type="match status" value="1"/>
</dbReference>
<evidence type="ECO:0000256" key="21">
    <source>
        <dbReference type="ARBA" id="ARBA00048002"/>
    </source>
</evidence>
<keyword evidence="9" id="KW-0694">RNA-binding</keyword>
<dbReference type="PRINTS" id="PR01403">
    <property type="entry name" value="8OXTPHPHTASE"/>
</dbReference>
<dbReference type="CDD" id="cd03427">
    <property type="entry name" value="NUDIX_MTH1_Nudt1"/>
    <property type="match status" value="1"/>
</dbReference>
<comment type="similarity">
    <text evidence="3">Belongs to the Nudix hydrolase family.</text>
</comment>
<protein>
    <recommendedName>
        <fullName evidence="15">Oxidized purine nucleoside triphosphate hydrolase</fullName>
        <ecNumber evidence="14">3.6.1.56</ecNumber>
    </recommendedName>
    <alternativeName>
        <fullName evidence="19">2-hydroxy-dATP diphosphatase</fullName>
    </alternativeName>
    <alternativeName>
        <fullName evidence="18">7,8-dihydro-8-oxoguanine triphosphatase</fullName>
    </alternativeName>
    <alternativeName>
        <fullName evidence="17">8-oxo-dGTPase</fullName>
    </alternativeName>
    <alternativeName>
        <fullName evidence="20">Methylated purine nucleoside triphosphate hydrolase</fullName>
    </alternativeName>
    <alternativeName>
        <fullName evidence="16">Nucleoside diphosphate-linked moiety X motif 1</fullName>
    </alternativeName>
</protein>
<evidence type="ECO:0000256" key="6">
    <source>
        <dbReference type="ARBA" id="ARBA00022723"/>
    </source>
</evidence>
<keyword evidence="27" id="KW-1185">Reference proteome</keyword>
<dbReference type="PANTHER" id="PTHR43758:SF2">
    <property type="entry name" value="OXIDIZED PURINE NUCLEOSIDE TRIPHOSPHATE HYDROLASE"/>
    <property type="match status" value="1"/>
</dbReference>
<gene>
    <name evidence="26" type="ORF">GCM10009838_36150</name>
</gene>
<comment type="function">
    <text evidence="24">Oxidized purine nucleoside triphosphate hydrolase which is a prominent sanitizer of the oxidized nucleotide pool. Catalyzes the hydrolysis of 2-oxo-dATP (2-hydroxy-dATP) into 2-oxo-dAMP. Also has a significant hydrolase activity toward 2-oxo-ATP, 8-oxo-dGTP and 8-oxo-dATP. Through the hydrolysis of oxidized purine nucleoside triphosphates, prevents their incorporation into DNA and the subsequent transversions A:T to C:G and G:C to T:A. Also catalyzes the hydrolysis of methylated purine nucleoside triphosphate preventing their integration into DNA. Through this antimutagenic activity protects cells from oxidative stress.</text>
</comment>
<comment type="caution">
    <text evidence="26">The sequence shown here is derived from an EMBL/GenBank/DDBJ whole genome shotgun (WGS) entry which is preliminary data.</text>
</comment>
<evidence type="ECO:0000256" key="1">
    <source>
        <dbReference type="ARBA" id="ARBA00001946"/>
    </source>
</evidence>